<keyword evidence="3" id="KW-1185">Reference proteome</keyword>
<evidence type="ECO:0000256" key="1">
    <source>
        <dbReference type="SAM" id="MobiDB-lite"/>
    </source>
</evidence>
<dbReference type="PANTHER" id="PTHR15615:SF108">
    <property type="entry name" value="PROTEIN CNPPD1"/>
    <property type="match status" value="1"/>
</dbReference>
<feature type="compositionally biased region" description="Low complexity" evidence="1">
    <location>
        <begin position="330"/>
        <end position="341"/>
    </location>
</feature>
<feature type="compositionally biased region" description="Low complexity" evidence="1">
    <location>
        <begin position="276"/>
        <end position="296"/>
    </location>
</feature>
<feature type="compositionally biased region" description="Low complexity" evidence="1">
    <location>
        <begin position="359"/>
        <end position="370"/>
    </location>
</feature>
<dbReference type="OMA" id="HFRCSEE"/>
<organism evidence="2 3">
    <name type="scientific">Eimeria maxima</name>
    <name type="common">Coccidian parasite</name>
    <dbReference type="NCBI Taxonomy" id="5804"/>
    <lineage>
        <taxon>Eukaryota</taxon>
        <taxon>Sar</taxon>
        <taxon>Alveolata</taxon>
        <taxon>Apicomplexa</taxon>
        <taxon>Conoidasida</taxon>
        <taxon>Coccidia</taxon>
        <taxon>Eucoccidiorida</taxon>
        <taxon>Eimeriorina</taxon>
        <taxon>Eimeriidae</taxon>
        <taxon>Eimeria</taxon>
    </lineage>
</organism>
<dbReference type="VEuPathDB" id="ToxoDB:EMWEY_00021250"/>
<dbReference type="EMBL" id="HG720271">
    <property type="protein sequence ID" value="CDJ59302.1"/>
    <property type="molecule type" value="Genomic_DNA"/>
</dbReference>
<evidence type="ECO:0000313" key="2">
    <source>
        <dbReference type="EMBL" id="CDJ59302.1"/>
    </source>
</evidence>
<gene>
    <name evidence="2" type="ORF">EMWEY_00021250</name>
</gene>
<dbReference type="SUPFAM" id="SSF47954">
    <property type="entry name" value="Cyclin-like"/>
    <property type="match status" value="1"/>
</dbReference>
<dbReference type="OrthoDB" id="337735at2759"/>
<reference evidence="2" key="1">
    <citation type="submission" date="2013-10" db="EMBL/GenBank/DDBJ databases">
        <title>Genomic analysis of the causative agents of coccidiosis in chickens.</title>
        <authorList>
            <person name="Reid A.J."/>
            <person name="Blake D."/>
            <person name="Billington K."/>
            <person name="Browne H."/>
            <person name="Dunn M."/>
            <person name="Hung S."/>
            <person name="Kawahara F."/>
            <person name="Miranda-Saavedra D."/>
            <person name="Mourier T."/>
            <person name="Nagra H."/>
            <person name="Otto T.D."/>
            <person name="Rawlings N."/>
            <person name="Sanchez A."/>
            <person name="Sanders M."/>
            <person name="Subramaniam C."/>
            <person name="Tay Y."/>
            <person name="Dear P."/>
            <person name="Doerig C."/>
            <person name="Gruber A."/>
            <person name="Parkinson J."/>
            <person name="Shirley M."/>
            <person name="Wan K.L."/>
            <person name="Berriman M."/>
            <person name="Tomley F."/>
            <person name="Pain A."/>
        </authorList>
    </citation>
    <scope>NUCLEOTIDE SEQUENCE [LARGE SCALE GENOMIC DNA]</scope>
    <source>
        <strain evidence="2">Weybridge</strain>
    </source>
</reference>
<feature type="region of interest" description="Disordered" evidence="1">
    <location>
        <begin position="73"/>
        <end position="101"/>
    </location>
</feature>
<feature type="region of interest" description="Disordered" evidence="1">
    <location>
        <begin position="271"/>
        <end position="382"/>
    </location>
</feature>
<dbReference type="Proteomes" id="UP000030763">
    <property type="component" value="Unassembled WGS sequence"/>
</dbReference>
<dbReference type="Pfam" id="PF08613">
    <property type="entry name" value="Cyclin"/>
    <property type="match status" value="1"/>
</dbReference>
<reference evidence="2" key="2">
    <citation type="submission" date="2013-10" db="EMBL/GenBank/DDBJ databases">
        <authorList>
            <person name="Aslett M."/>
        </authorList>
    </citation>
    <scope>NUCLEOTIDE SEQUENCE [LARGE SCALE GENOMIC DNA]</scope>
    <source>
        <strain evidence="2">Weybridge</strain>
    </source>
</reference>
<dbReference type="Gene3D" id="1.10.472.10">
    <property type="entry name" value="Cyclin-like"/>
    <property type="match status" value="1"/>
</dbReference>
<dbReference type="InterPro" id="IPR036915">
    <property type="entry name" value="Cyclin-like_sf"/>
</dbReference>
<dbReference type="InterPro" id="IPR013922">
    <property type="entry name" value="Cyclin_PHO80-like"/>
</dbReference>
<dbReference type="RefSeq" id="XP_013335950.1">
    <property type="nucleotide sequence ID" value="XM_013480496.1"/>
</dbReference>
<protein>
    <recommendedName>
        <fullName evidence="4">Cyclin, N-terminal domain-containing protein</fullName>
    </recommendedName>
</protein>
<proteinExistence type="predicted"/>
<sequence>MEASVVPIVPHDGAMKCGCTEEQLLMQQELLQQQQMLQQQHQLLLQQQQQQQQQVLRQQTAVRGQEIQQEQRQSMCKQQQEHHQQSQQREQQQERRGYSTCGGEEGVLPAGPLFVEKMSLLMEQLATCGDESCRRPSVATRFDSVCPPATSIAAYIPRLYRHFRCSEEVFVFALIYLDRVIRANHIKINALNIHRLVLAASVIGVKFVEDVRYSNRYYARVGGVGLTELNRLELAFLKLVKFDLTVSKEEYAVYRSTVLLACPKRPVSNALPAETQQQQHQPQQQQQQQRQQLQRQMGVPDAVSSGMDPPNPEACPKDQRSFDVITPGPQQAQSRALVQQQHQHHQEHHQQQQCSRGLAAASTTSTVSTTPEAGPPHPPAGSSCVSVAVPVAATGFGAAGAGVPPLQHQQQDRNMGCLQRTEVLPQDEVMARPHLQQQWQGCGLQYIGAYDQQQCQSLHQTRLMVEAQIQHQEEASKQQGRLCSQERLMELQQNRQLIHAQQLLLLREYHQQQQLLMEHQQQQQLLLLRQQQQLLLLQEGEFMMKDAAMSPSNSFAPTSRCHSRDSLSICGGFGMETEDKMTTAASDEELQLASPMNGLRDVLTAEVP</sequence>
<dbReference type="CDD" id="cd20558">
    <property type="entry name" value="CYCLIN_ScPCL7-like"/>
    <property type="match status" value="1"/>
</dbReference>
<dbReference type="PANTHER" id="PTHR15615">
    <property type="match status" value="1"/>
</dbReference>
<name>U6M4Y9_EIMMA</name>
<accession>U6M4Y9</accession>
<evidence type="ECO:0000313" key="3">
    <source>
        <dbReference type="Proteomes" id="UP000030763"/>
    </source>
</evidence>
<dbReference type="GeneID" id="25336111"/>
<dbReference type="AlphaFoldDB" id="U6M4Y9"/>
<evidence type="ECO:0008006" key="4">
    <source>
        <dbReference type="Google" id="ProtNLM"/>
    </source>
</evidence>
<dbReference type="GO" id="GO:0019901">
    <property type="term" value="F:protein kinase binding"/>
    <property type="evidence" value="ECO:0007669"/>
    <property type="project" value="InterPro"/>
</dbReference>